<accession>A0A7M1AVY4</accession>
<keyword evidence="2" id="KW-1133">Transmembrane helix</keyword>
<protein>
    <submittedName>
        <fullName evidence="4">SPOR domain-containing protein</fullName>
    </submittedName>
</protein>
<evidence type="ECO:0000259" key="3">
    <source>
        <dbReference type="PROSITE" id="PS51724"/>
    </source>
</evidence>
<dbReference type="GO" id="GO:0032153">
    <property type="term" value="C:cell division site"/>
    <property type="evidence" value="ECO:0007669"/>
    <property type="project" value="TreeGrafter"/>
</dbReference>
<dbReference type="GO" id="GO:0032506">
    <property type="term" value="P:cytokinetic process"/>
    <property type="evidence" value="ECO:0007669"/>
    <property type="project" value="TreeGrafter"/>
</dbReference>
<dbReference type="GO" id="GO:0042834">
    <property type="term" value="F:peptidoglycan binding"/>
    <property type="evidence" value="ECO:0007669"/>
    <property type="project" value="InterPro"/>
</dbReference>
<name>A0A7M1AVY4_9BACT</name>
<organism evidence="4 5">
    <name type="scientific">Sulfurimonas marina</name>
    <dbReference type="NCBI Taxonomy" id="2590551"/>
    <lineage>
        <taxon>Bacteria</taxon>
        <taxon>Pseudomonadati</taxon>
        <taxon>Campylobacterota</taxon>
        <taxon>Epsilonproteobacteria</taxon>
        <taxon>Campylobacterales</taxon>
        <taxon>Sulfurimonadaceae</taxon>
        <taxon>Sulfurimonas</taxon>
    </lineage>
</organism>
<reference evidence="4 5" key="1">
    <citation type="submission" date="2019-06" db="EMBL/GenBank/DDBJ databases">
        <title>Sulfurimonas gotlandica sp. nov., a chemoautotrophic and psychrotolerant epsilonproteobacterium isolated from a pelagic redoxcline, and an emended description of the genus Sulfurimonas.</title>
        <authorList>
            <person name="Wang S."/>
            <person name="Jiang L."/>
            <person name="Shao Z."/>
        </authorList>
    </citation>
    <scope>NUCLEOTIDE SEQUENCE [LARGE SCALE GENOMIC DNA]</scope>
    <source>
        <strain evidence="4 5">B2</strain>
    </source>
</reference>
<evidence type="ECO:0000313" key="4">
    <source>
        <dbReference type="EMBL" id="QOP41580.1"/>
    </source>
</evidence>
<feature type="region of interest" description="Disordered" evidence="1">
    <location>
        <begin position="53"/>
        <end position="80"/>
    </location>
</feature>
<feature type="domain" description="SPOR" evidence="3">
    <location>
        <begin position="146"/>
        <end position="225"/>
    </location>
</feature>
<evidence type="ECO:0000256" key="1">
    <source>
        <dbReference type="SAM" id="MobiDB-lite"/>
    </source>
</evidence>
<dbReference type="SUPFAM" id="SSF110997">
    <property type="entry name" value="Sporulation related repeat"/>
    <property type="match status" value="1"/>
</dbReference>
<keyword evidence="2" id="KW-0812">Transmembrane</keyword>
<dbReference type="InterPro" id="IPR052521">
    <property type="entry name" value="Cell_div_SPOR-domain"/>
</dbReference>
<dbReference type="PANTHER" id="PTHR38687">
    <property type="entry name" value="CELL DIVISION PROTEIN DEDD-RELATED"/>
    <property type="match status" value="1"/>
</dbReference>
<dbReference type="InterPro" id="IPR036680">
    <property type="entry name" value="SPOR-like_sf"/>
</dbReference>
<dbReference type="GO" id="GO:0030428">
    <property type="term" value="C:cell septum"/>
    <property type="evidence" value="ECO:0007669"/>
    <property type="project" value="TreeGrafter"/>
</dbReference>
<dbReference type="InterPro" id="IPR007730">
    <property type="entry name" value="SPOR-like_dom"/>
</dbReference>
<sequence>MNENNELSDIVLNKNSSSGSSKKMVLAIATLGIILIAVVTIMKSCGSDNINGAPQSVIPPKPQQNIVEQDTESISEQTTKNDEPLFEEVEVIEDDSVDDADLDKIAQKLKEESKEEVVQPQPKPVEEPKVTKTVVKPTPKPVTQKAVSTTSYYIQVGSFTKFEPNQKFLQSITKLGYQYMYHKVRVNNKTLNKVLVGPFSTEQEARDARRVLRSKVEPGAFLVKLK</sequence>
<dbReference type="KEGG" id="smax:FJR03_07390"/>
<feature type="transmembrane region" description="Helical" evidence="2">
    <location>
        <begin position="24"/>
        <end position="42"/>
    </location>
</feature>
<dbReference type="PROSITE" id="PS51724">
    <property type="entry name" value="SPOR"/>
    <property type="match status" value="1"/>
</dbReference>
<dbReference type="Pfam" id="PF05036">
    <property type="entry name" value="SPOR"/>
    <property type="match status" value="1"/>
</dbReference>
<dbReference type="EMBL" id="CP041165">
    <property type="protein sequence ID" value="QOP41580.1"/>
    <property type="molecule type" value="Genomic_DNA"/>
</dbReference>
<dbReference type="Proteomes" id="UP000593910">
    <property type="component" value="Chromosome"/>
</dbReference>
<keyword evidence="5" id="KW-1185">Reference proteome</keyword>
<dbReference type="AlphaFoldDB" id="A0A7M1AVY4"/>
<gene>
    <name evidence="4" type="ORF">FJR03_07390</name>
</gene>
<keyword evidence="2" id="KW-0472">Membrane</keyword>
<feature type="compositionally biased region" description="Polar residues" evidence="1">
    <location>
        <begin position="63"/>
        <end position="78"/>
    </location>
</feature>
<dbReference type="PANTHER" id="PTHR38687:SF1">
    <property type="entry name" value="CELL DIVISION PROTEIN DEDD"/>
    <property type="match status" value="1"/>
</dbReference>
<dbReference type="RefSeq" id="WP_193112897.1">
    <property type="nucleotide sequence ID" value="NZ_CP041165.1"/>
</dbReference>
<proteinExistence type="predicted"/>
<dbReference type="Gene3D" id="3.30.70.1070">
    <property type="entry name" value="Sporulation related repeat"/>
    <property type="match status" value="1"/>
</dbReference>
<evidence type="ECO:0000256" key="2">
    <source>
        <dbReference type="SAM" id="Phobius"/>
    </source>
</evidence>
<evidence type="ECO:0000313" key="5">
    <source>
        <dbReference type="Proteomes" id="UP000593910"/>
    </source>
</evidence>